<dbReference type="Proteomes" id="UP000607559">
    <property type="component" value="Unassembled WGS sequence"/>
</dbReference>
<evidence type="ECO:0000313" key="2">
    <source>
        <dbReference type="EMBL" id="GGB19335.1"/>
    </source>
</evidence>
<dbReference type="AlphaFoldDB" id="A0A8J2UHL3"/>
<keyword evidence="3" id="KW-1185">Reference proteome</keyword>
<name>A0A8J2UHL3_9BACT</name>
<reference evidence="2" key="1">
    <citation type="journal article" date="2014" name="Int. J. Syst. Evol. Microbiol.">
        <title>Complete genome sequence of Corynebacterium casei LMG S-19264T (=DSM 44701T), isolated from a smear-ripened cheese.</title>
        <authorList>
            <consortium name="US DOE Joint Genome Institute (JGI-PGF)"/>
            <person name="Walter F."/>
            <person name="Albersmeier A."/>
            <person name="Kalinowski J."/>
            <person name="Ruckert C."/>
        </authorList>
    </citation>
    <scope>NUCLEOTIDE SEQUENCE</scope>
    <source>
        <strain evidence="2">CGMCC 1.15448</strain>
    </source>
</reference>
<dbReference type="SUPFAM" id="SSF51445">
    <property type="entry name" value="(Trans)glycosidases"/>
    <property type="match status" value="1"/>
</dbReference>
<accession>A0A8J2UHL3</accession>
<evidence type="ECO:0000313" key="3">
    <source>
        <dbReference type="Proteomes" id="UP000607559"/>
    </source>
</evidence>
<dbReference type="EMBL" id="BMJC01000005">
    <property type="protein sequence ID" value="GGB19335.1"/>
    <property type="molecule type" value="Genomic_DNA"/>
</dbReference>
<gene>
    <name evidence="2" type="ORF">GCM10011511_48790</name>
</gene>
<dbReference type="InterPro" id="IPR006103">
    <property type="entry name" value="Glyco_hydro_2_cat"/>
</dbReference>
<dbReference type="GO" id="GO:0004553">
    <property type="term" value="F:hydrolase activity, hydrolyzing O-glycosyl compounds"/>
    <property type="evidence" value="ECO:0007669"/>
    <property type="project" value="InterPro"/>
</dbReference>
<comment type="caution">
    <text evidence="2">The sequence shown here is derived from an EMBL/GenBank/DDBJ whole genome shotgun (WGS) entry which is preliminary data.</text>
</comment>
<dbReference type="Gene3D" id="3.20.20.80">
    <property type="entry name" value="Glycosidases"/>
    <property type="match status" value="1"/>
</dbReference>
<sequence>MRVFLHHVAWQEDPKGFRLRMARYLNIAARHHILTIFVFFDDCWNATYHAGAQPQPKPGIHNSGWHNTRILLWDLYNEPGNSGYGDKSLPLLEKVFTWAREINPDQPLSAGVWNANLKTLNAYQLSNSDVITYHDYEAPEAHQHCIDTLKQYGRPLICTEYMARLRNSTFFNSMPMLKKENVAAINWGLVTGKTNTKYAWDTPMPDGAEPKVWFHDIFRPDGSPFDPKETAFIRELTSTQ</sequence>
<organism evidence="2 3">
    <name type="scientific">Puia dinghuensis</name>
    <dbReference type="NCBI Taxonomy" id="1792502"/>
    <lineage>
        <taxon>Bacteria</taxon>
        <taxon>Pseudomonadati</taxon>
        <taxon>Bacteroidota</taxon>
        <taxon>Chitinophagia</taxon>
        <taxon>Chitinophagales</taxon>
        <taxon>Chitinophagaceae</taxon>
        <taxon>Puia</taxon>
    </lineage>
</organism>
<reference evidence="2" key="2">
    <citation type="submission" date="2020-09" db="EMBL/GenBank/DDBJ databases">
        <authorList>
            <person name="Sun Q."/>
            <person name="Zhou Y."/>
        </authorList>
    </citation>
    <scope>NUCLEOTIDE SEQUENCE</scope>
    <source>
        <strain evidence="2">CGMCC 1.15448</strain>
    </source>
</reference>
<dbReference type="GO" id="GO:0005975">
    <property type="term" value="P:carbohydrate metabolic process"/>
    <property type="evidence" value="ECO:0007669"/>
    <property type="project" value="InterPro"/>
</dbReference>
<feature type="domain" description="Glycoside hydrolase family 2 catalytic" evidence="1">
    <location>
        <begin position="70"/>
        <end position="170"/>
    </location>
</feature>
<dbReference type="Pfam" id="PF02836">
    <property type="entry name" value="Glyco_hydro_2_C"/>
    <property type="match status" value="1"/>
</dbReference>
<proteinExistence type="predicted"/>
<dbReference type="RefSeq" id="WP_188936700.1">
    <property type="nucleotide sequence ID" value="NZ_BMJC01000005.1"/>
</dbReference>
<dbReference type="InterPro" id="IPR017853">
    <property type="entry name" value="GH"/>
</dbReference>
<protein>
    <recommendedName>
        <fullName evidence="1">Glycoside hydrolase family 2 catalytic domain-containing protein</fullName>
    </recommendedName>
</protein>
<evidence type="ECO:0000259" key="1">
    <source>
        <dbReference type="Pfam" id="PF02836"/>
    </source>
</evidence>